<name>A0AAV1TZ60_9STRA</name>
<feature type="compositionally biased region" description="Polar residues" evidence="1">
    <location>
        <begin position="368"/>
        <end position="383"/>
    </location>
</feature>
<evidence type="ECO:0000313" key="3">
    <source>
        <dbReference type="Proteomes" id="UP001162060"/>
    </source>
</evidence>
<accession>A0AAV1TZ60</accession>
<feature type="region of interest" description="Disordered" evidence="1">
    <location>
        <begin position="349"/>
        <end position="383"/>
    </location>
</feature>
<comment type="caution">
    <text evidence="2">The sequence shown here is derived from an EMBL/GenBank/DDBJ whole genome shotgun (WGS) entry which is preliminary data.</text>
</comment>
<dbReference type="Proteomes" id="UP001162060">
    <property type="component" value="Unassembled WGS sequence"/>
</dbReference>
<proteinExistence type="predicted"/>
<evidence type="ECO:0000313" key="2">
    <source>
        <dbReference type="EMBL" id="CAK7926497.1"/>
    </source>
</evidence>
<reference evidence="2" key="1">
    <citation type="submission" date="2024-01" db="EMBL/GenBank/DDBJ databases">
        <authorList>
            <person name="Webb A."/>
        </authorList>
    </citation>
    <scope>NUCLEOTIDE SEQUENCE</scope>
    <source>
        <strain evidence="2">Pm1</strain>
    </source>
</reference>
<gene>
    <name evidence="2" type="ORF">PM001_LOCUS11647</name>
</gene>
<feature type="region of interest" description="Disordered" evidence="1">
    <location>
        <begin position="32"/>
        <end position="51"/>
    </location>
</feature>
<evidence type="ECO:0008006" key="4">
    <source>
        <dbReference type="Google" id="ProtNLM"/>
    </source>
</evidence>
<organism evidence="2 3">
    <name type="scientific">Peronospora matthiolae</name>
    <dbReference type="NCBI Taxonomy" id="2874970"/>
    <lineage>
        <taxon>Eukaryota</taxon>
        <taxon>Sar</taxon>
        <taxon>Stramenopiles</taxon>
        <taxon>Oomycota</taxon>
        <taxon>Peronosporomycetes</taxon>
        <taxon>Peronosporales</taxon>
        <taxon>Peronosporaceae</taxon>
        <taxon>Peronospora</taxon>
    </lineage>
</organism>
<dbReference type="AlphaFoldDB" id="A0AAV1TZ60"/>
<evidence type="ECO:0000256" key="1">
    <source>
        <dbReference type="SAM" id="MobiDB-lite"/>
    </source>
</evidence>
<sequence length="464" mass="53297">MPRRSAGTRTGLDDQEEVDLSRYFNSAMKEYEADQRTSQRMNRQPNCHPDRRTFLQPAYESHDMPDAEMESVESDTYQQIHHGAEYDPDDLWMPEPRRPHVAATGVTTGGGNITQRIRISAIYKLKEFSGKDREEDKARTRIGKVKSAFIRDQAPDEERCLVFGDLMVGPARYWYRQLSRSTFFNWKELMNSFLVEYAGHGMSASRQYYRAKKRSKEDSLQYLYRLNVMEMQAKIPVMTGLPAARKEHVNHFIDTLDDPDLSNQLLLLNIEDADAMQKTLHGYQQGRSRQWKVMMRSSKFRQKGNPGSAFSKPARAVRMVRTEDVSSDSGSDTCGSYLKDRLRSIHVTASTDRRASPDDVAANARSVDPNTRQDYQDRNTPSKPCTHCGSTKHGDLGCWKRLTCQKFGCKGHTSDNFIFVCRACGEMHDSGKCSMEEFYNLIRQWYVPTKHAGMLPEKAEKMLN</sequence>
<dbReference type="EMBL" id="CAKLBY020000100">
    <property type="protein sequence ID" value="CAK7926497.1"/>
    <property type="molecule type" value="Genomic_DNA"/>
</dbReference>
<protein>
    <recommendedName>
        <fullName evidence="4">Retrotransposon gag domain-containing protein</fullName>
    </recommendedName>
</protein>